<dbReference type="eggNOG" id="KOG1284">
    <property type="taxonomic scope" value="Eukaryota"/>
</dbReference>
<evidence type="ECO:0000256" key="2">
    <source>
        <dbReference type="ARBA" id="ARBA00004853"/>
    </source>
</evidence>
<dbReference type="GO" id="GO:0005829">
    <property type="term" value="C:cytosol"/>
    <property type="evidence" value="ECO:0007669"/>
    <property type="project" value="TreeGrafter"/>
</dbReference>
<reference evidence="15" key="2">
    <citation type="submission" date="2012-11" db="EMBL/GenBank/DDBJ databases">
        <authorList>
            <person name="Kuo A."/>
            <person name="Curtis B.A."/>
            <person name="Tanifuji G."/>
            <person name="Burki F."/>
            <person name="Gruber A."/>
            <person name="Irimia M."/>
            <person name="Maruyama S."/>
            <person name="Arias M.C."/>
            <person name="Ball S.G."/>
            <person name="Gile G.H."/>
            <person name="Hirakawa Y."/>
            <person name="Hopkins J.F."/>
            <person name="Rensing S.A."/>
            <person name="Schmutz J."/>
            <person name="Symeonidi A."/>
            <person name="Elias M."/>
            <person name="Eveleigh R.J."/>
            <person name="Herman E.K."/>
            <person name="Klute M.J."/>
            <person name="Nakayama T."/>
            <person name="Obornik M."/>
            <person name="Reyes-Prieto A."/>
            <person name="Armbrust E.V."/>
            <person name="Aves S.J."/>
            <person name="Beiko R.G."/>
            <person name="Coutinho P."/>
            <person name="Dacks J.B."/>
            <person name="Durnford D.G."/>
            <person name="Fast N.M."/>
            <person name="Green B.R."/>
            <person name="Grisdale C."/>
            <person name="Hempe F."/>
            <person name="Henrissat B."/>
            <person name="Hoppner M.P."/>
            <person name="Ishida K.-I."/>
            <person name="Kim E."/>
            <person name="Koreny L."/>
            <person name="Kroth P.G."/>
            <person name="Liu Y."/>
            <person name="Malik S.-B."/>
            <person name="Maier U.G."/>
            <person name="McRose D."/>
            <person name="Mock T."/>
            <person name="Neilson J.A."/>
            <person name="Onodera N.T."/>
            <person name="Poole A.M."/>
            <person name="Pritham E.J."/>
            <person name="Richards T.A."/>
            <person name="Rocap G."/>
            <person name="Roy S.W."/>
            <person name="Sarai C."/>
            <person name="Schaack S."/>
            <person name="Shirato S."/>
            <person name="Slamovits C.H."/>
            <person name="Spencer D.F."/>
            <person name="Suzuki S."/>
            <person name="Worden A.Z."/>
            <person name="Zauner S."/>
            <person name="Barry K."/>
            <person name="Bell C."/>
            <person name="Bharti A.K."/>
            <person name="Crow J.A."/>
            <person name="Grimwood J."/>
            <person name="Kramer R."/>
            <person name="Lindquist E."/>
            <person name="Lucas S."/>
            <person name="Salamov A."/>
            <person name="McFadden G.I."/>
            <person name="Lane C.E."/>
            <person name="Keeling P.J."/>
            <person name="Gray M.W."/>
            <person name="Grigoriev I.V."/>
            <person name="Archibald J.M."/>
        </authorList>
    </citation>
    <scope>NUCLEOTIDE SEQUENCE</scope>
    <source>
        <strain evidence="15">CCMP2712</strain>
    </source>
</reference>
<reference evidence="13 15" key="1">
    <citation type="journal article" date="2012" name="Nature">
        <title>Algal genomes reveal evolutionary mosaicism and the fate of nucleomorphs.</title>
        <authorList>
            <consortium name="DOE Joint Genome Institute"/>
            <person name="Curtis B.A."/>
            <person name="Tanifuji G."/>
            <person name="Burki F."/>
            <person name="Gruber A."/>
            <person name="Irimia M."/>
            <person name="Maruyama S."/>
            <person name="Arias M.C."/>
            <person name="Ball S.G."/>
            <person name="Gile G.H."/>
            <person name="Hirakawa Y."/>
            <person name="Hopkins J.F."/>
            <person name="Kuo A."/>
            <person name="Rensing S.A."/>
            <person name="Schmutz J."/>
            <person name="Symeonidi A."/>
            <person name="Elias M."/>
            <person name="Eveleigh R.J."/>
            <person name="Herman E.K."/>
            <person name="Klute M.J."/>
            <person name="Nakayama T."/>
            <person name="Obornik M."/>
            <person name="Reyes-Prieto A."/>
            <person name="Armbrust E.V."/>
            <person name="Aves S.J."/>
            <person name="Beiko R.G."/>
            <person name="Coutinho P."/>
            <person name="Dacks J.B."/>
            <person name="Durnford D.G."/>
            <person name="Fast N.M."/>
            <person name="Green B.R."/>
            <person name="Grisdale C.J."/>
            <person name="Hempel F."/>
            <person name="Henrissat B."/>
            <person name="Hoppner M.P."/>
            <person name="Ishida K."/>
            <person name="Kim E."/>
            <person name="Koreny L."/>
            <person name="Kroth P.G."/>
            <person name="Liu Y."/>
            <person name="Malik S.B."/>
            <person name="Maier U.G."/>
            <person name="McRose D."/>
            <person name="Mock T."/>
            <person name="Neilson J.A."/>
            <person name="Onodera N.T."/>
            <person name="Poole A.M."/>
            <person name="Pritham E.J."/>
            <person name="Richards T.A."/>
            <person name="Rocap G."/>
            <person name="Roy S.W."/>
            <person name="Sarai C."/>
            <person name="Schaack S."/>
            <person name="Shirato S."/>
            <person name="Slamovits C.H."/>
            <person name="Spencer D.F."/>
            <person name="Suzuki S."/>
            <person name="Worden A.Z."/>
            <person name="Zauner S."/>
            <person name="Barry K."/>
            <person name="Bell C."/>
            <person name="Bharti A.K."/>
            <person name="Crow J.A."/>
            <person name="Grimwood J."/>
            <person name="Kramer R."/>
            <person name="Lindquist E."/>
            <person name="Lucas S."/>
            <person name="Salamov A."/>
            <person name="McFadden G.I."/>
            <person name="Lane C.E."/>
            <person name="Keeling P.J."/>
            <person name="Gray M.W."/>
            <person name="Grigoriev I.V."/>
            <person name="Archibald J.M."/>
        </authorList>
    </citation>
    <scope>NUCLEOTIDE SEQUENCE</scope>
    <source>
        <strain evidence="13 15">CCMP2712</strain>
    </source>
</reference>
<evidence type="ECO:0000256" key="11">
    <source>
        <dbReference type="ARBA" id="ARBA00049295"/>
    </source>
</evidence>
<dbReference type="KEGG" id="gtt:GUITHDRAFT_47806"/>
<evidence type="ECO:0000256" key="7">
    <source>
        <dbReference type="ARBA" id="ARBA00022741"/>
    </source>
</evidence>
<feature type="domain" description="GTP cyclohydrolase II" evidence="12">
    <location>
        <begin position="6"/>
        <end position="167"/>
    </location>
</feature>
<evidence type="ECO:0000313" key="13">
    <source>
        <dbReference type="EMBL" id="EKX37351.1"/>
    </source>
</evidence>
<dbReference type="GO" id="GO:0005525">
    <property type="term" value="F:GTP binding"/>
    <property type="evidence" value="ECO:0007669"/>
    <property type="project" value="UniProtKB-KW"/>
</dbReference>
<dbReference type="SUPFAM" id="SSF142695">
    <property type="entry name" value="RibA-like"/>
    <property type="match status" value="1"/>
</dbReference>
<sequence length="194" mass="21851">GKTEFIAECHMPTDRGMFRLRSYRYRGAKIMEPVVMVSGDLRGKEGVVVRVHDQCFTSEVLGSKRCDCKEQLDMALNYINQNSGAIIYMPQEGRGIGLANKIAAYQLQDNGLDTVDANRHLGFEDDERSYDCVPAILEDMGILSVQLVTNNPYKIQQLTDVGVKIDRTKPSLVEPNTYNVKYLRTKAARMSHSL</sequence>
<dbReference type="GO" id="GO:0009231">
    <property type="term" value="P:riboflavin biosynthetic process"/>
    <property type="evidence" value="ECO:0007669"/>
    <property type="project" value="UniProtKB-KW"/>
</dbReference>
<dbReference type="CDD" id="cd00641">
    <property type="entry name" value="GTP_cyclohydro2"/>
    <property type="match status" value="1"/>
</dbReference>
<accession>L1IM83</accession>
<dbReference type="PaxDb" id="55529-EKX37351"/>
<evidence type="ECO:0000256" key="9">
    <source>
        <dbReference type="ARBA" id="ARBA00022833"/>
    </source>
</evidence>
<dbReference type="AlphaFoldDB" id="L1IM83"/>
<keyword evidence="6" id="KW-0479">Metal-binding</keyword>
<dbReference type="GO" id="GO:0046872">
    <property type="term" value="F:metal ion binding"/>
    <property type="evidence" value="ECO:0007669"/>
    <property type="project" value="UniProtKB-KW"/>
</dbReference>
<dbReference type="GO" id="GO:0008686">
    <property type="term" value="F:3,4-dihydroxy-2-butanone-4-phosphate synthase activity"/>
    <property type="evidence" value="ECO:0007669"/>
    <property type="project" value="TreeGrafter"/>
</dbReference>
<protein>
    <recommendedName>
        <fullName evidence="4">GTP cyclohydrolase II</fullName>
        <ecNumber evidence="4">3.5.4.25</ecNumber>
    </recommendedName>
</protein>
<dbReference type="Gene3D" id="3.40.50.10990">
    <property type="entry name" value="GTP cyclohydrolase II"/>
    <property type="match status" value="1"/>
</dbReference>
<dbReference type="EnsemblProtists" id="EKX37351">
    <property type="protein sequence ID" value="EKX37351"/>
    <property type="gene ID" value="GUITHDRAFT_47806"/>
</dbReference>
<dbReference type="NCBIfam" id="NF001591">
    <property type="entry name" value="PRK00393.1"/>
    <property type="match status" value="1"/>
</dbReference>
<keyword evidence="8" id="KW-0378">Hydrolase</keyword>
<feature type="non-terminal residue" evidence="13">
    <location>
        <position position="1"/>
    </location>
</feature>
<dbReference type="InterPro" id="IPR032677">
    <property type="entry name" value="GTP_cyclohydro_II"/>
</dbReference>
<evidence type="ECO:0000313" key="14">
    <source>
        <dbReference type="EnsemblProtists" id="EKX37351"/>
    </source>
</evidence>
<keyword evidence="9" id="KW-0862">Zinc</keyword>
<evidence type="ECO:0000256" key="1">
    <source>
        <dbReference type="ARBA" id="ARBA00001947"/>
    </source>
</evidence>
<proteinExistence type="inferred from homology"/>
<dbReference type="FunFam" id="3.40.50.10990:FF:000001">
    <property type="entry name" value="Riboflavin biosynthesis protein RibBA"/>
    <property type="match status" value="1"/>
</dbReference>
<dbReference type="EMBL" id="JH993060">
    <property type="protein sequence ID" value="EKX37351.1"/>
    <property type="molecule type" value="Genomic_DNA"/>
</dbReference>
<dbReference type="STRING" id="905079.L1IM83"/>
<keyword evidence="7" id="KW-0547">Nucleotide-binding</keyword>
<gene>
    <name evidence="13" type="ORF">GUITHDRAFT_47806</name>
</gene>
<name>L1IM83_GUITC</name>
<evidence type="ECO:0000259" key="12">
    <source>
        <dbReference type="Pfam" id="PF00925"/>
    </source>
</evidence>
<evidence type="ECO:0000256" key="8">
    <source>
        <dbReference type="ARBA" id="ARBA00022801"/>
    </source>
</evidence>
<comment type="pathway">
    <text evidence="2">Cofactor biosynthesis; riboflavin biosynthesis; 5-amino-6-(D-ribitylamino)uracil from GTP: step 1/4.</text>
</comment>
<reference evidence="14" key="3">
    <citation type="submission" date="2015-06" db="UniProtKB">
        <authorList>
            <consortium name="EnsemblProtists"/>
        </authorList>
    </citation>
    <scope>IDENTIFICATION</scope>
</reference>
<organism evidence="13">
    <name type="scientific">Guillardia theta (strain CCMP2712)</name>
    <name type="common">Cryptophyte</name>
    <dbReference type="NCBI Taxonomy" id="905079"/>
    <lineage>
        <taxon>Eukaryota</taxon>
        <taxon>Cryptophyceae</taxon>
        <taxon>Pyrenomonadales</taxon>
        <taxon>Geminigeraceae</taxon>
        <taxon>Guillardia</taxon>
    </lineage>
</organism>
<comment type="cofactor">
    <cofactor evidence="1">
        <name>Zn(2+)</name>
        <dbReference type="ChEBI" id="CHEBI:29105"/>
    </cofactor>
</comment>
<dbReference type="Proteomes" id="UP000011087">
    <property type="component" value="Unassembled WGS sequence"/>
</dbReference>
<dbReference type="RefSeq" id="XP_005824331.1">
    <property type="nucleotide sequence ID" value="XM_005824274.1"/>
</dbReference>
<dbReference type="EC" id="3.5.4.25" evidence="4"/>
<evidence type="ECO:0000256" key="4">
    <source>
        <dbReference type="ARBA" id="ARBA00012762"/>
    </source>
</evidence>
<dbReference type="PANTHER" id="PTHR21327">
    <property type="entry name" value="GTP CYCLOHYDROLASE II-RELATED"/>
    <property type="match status" value="1"/>
</dbReference>
<dbReference type="GeneID" id="17294071"/>
<evidence type="ECO:0000256" key="10">
    <source>
        <dbReference type="ARBA" id="ARBA00023134"/>
    </source>
</evidence>
<dbReference type="InterPro" id="IPR000926">
    <property type="entry name" value="RibA"/>
</dbReference>
<evidence type="ECO:0000256" key="6">
    <source>
        <dbReference type="ARBA" id="ARBA00022723"/>
    </source>
</evidence>
<keyword evidence="10" id="KW-0342">GTP-binding</keyword>
<dbReference type="InterPro" id="IPR036144">
    <property type="entry name" value="RibA-like_sf"/>
</dbReference>
<dbReference type="OrthoDB" id="60371at2759"/>
<keyword evidence="15" id="KW-1185">Reference proteome</keyword>
<evidence type="ECO:0000256" key="5">
    <source>
        <dbReference type="ARBA" id="ARBA00022619"/>
    </source>
</evidence>
<comment type="catalytic activity">
    <reaction evidence="11">
        <text>GTP + 4 H2O = 2,5-diamino-6-hydroxy-4-(5-phosphoribosylamino)-pyrimidine + formate + 2 phosphate + 3 H(+)</text>
        <dbReference type="Rhea" id="RHEA:23704"/>
        <dbReference type="ChEBI" id="CHEBI:15377"/>
        <dbReference type="ChEBI" id="CHEBI:15378"/>
        <dbReference type="ChEBI" id="CHEBI:15740"/>
        <dbReference type="ChEBI" id="CHEBI:37565"/>
        <dbReference type="ChEBI" id="CHEBI:43474"/>
        <dbReference type="ChEBI" id="CHEBI:58614"/>
        <dbReference type="EC" id="3.5.4.25"/>
    </reaction>
</comment>
<dbReference type="GO" id="GO:0003935">
    <property type="term" value="F:GTP cyclohydrolase II activity"/>
    <property type="evidence" value="ECO:0007669"/>
    <property type="project" value="UniProtKB-EC"/>
</dbReference>
<keyword evidence="5" id="KW-0686">Riboflavin biosynthesis</keyword>
<dbReference type="HOGENOM" id="CLU_020273_2_1_1"/>
<dbReference type="Pfam" id="PF00925">
    <property type="entry name" value="GTP_cyclohydro2"/>
    <property type="match status" value="1"/>
</dbReference>
<comment type="similarity">
    <text evidence="3">In the N-terminal section; belongs to the DHBP synthase family.</text>
</comment>
<evidence type="ECO:0000256" key="3">
    <source>
        <dbReference type="ARBA" id="ARBA00005520"/>
    </source>
</evidence>
<dbReference type="OMA" id="CRDQLEA"/>
<dbReference type="PANTHER" id="PTHR21327:SF47">
    <property type="entry name" value="GTP CYCLOHYDROLASE II DOMAIN-CONTAINING PROTEIN"/>
    <property type="match status" value="1"/>
</dbReference>
<feature type="non-terminal residue" evidence="13">
    <location>
        <position position="194"/>
    </location>
</feature>
<evidence type="ECO:0000313" key="15">
    <source>
        <dbReference type="Proteomes" id="UP000011087"/>
    </source>
</evidence>